<evidence type="ECO:0000256" key="10">
    <source>
        <dbReference type="ARBA" id="ARBA00022692"/>
    </source>
</evidence>
<dbReference type="InterPro" id="IPR005467">
    <property type="entry name" value="His_kinase_dom"/>
</dbReference>
<feature type="transmembrane region" description="Helical" evidence="18">
    <location>
        <begin position="32"/>
        <end position="49"/>
    </location>
</feature>
<dbReference type="NCBIfam" id="TIGR02966">
    <property type="entry name" value="phoR_proteo"/>
    <property type="match status" value="1"/>
</dbReference>
<dbReference type="InterPro" id="IPR050351">
    <property type="entry name" value="BphY/WalK/GraS-like"/>
</dbReference>
<organism evidence="20 21">
    <name type="scientific">Rhodocyclus tenuis</name>
    <name type="common">Rhodospirillum tenue</name>
    <dbReference type="NCBI Taxonomy" id="1066"/>
    <lineage>
        <taxon>Bacteria</taxon>
        <taxon>Pseudomonadati</taxon>
        <taxon>Pseudomonadota</taxon>
        <taxon>Betaproteobacteria</taxon>
        <taxon>Rhodocyclales</taxon>
        <taxon>Rhodocyclaceae</taxon>
        <taxon>Rhodocyclus</taxon>
    </lineage>
</organism>
<dbReference type="Pfam" id="PF11808">
    <property type="entry name" value="PhoR"/>
    <property type="match status" value="1"/>
</dbReference>
<keyword evidence="12 20" id="KW-0418">Kinase</keyword>
<keyword evidence="13" id="KW-0067">ATP-binding</keyword>
<dbReference type="SMART" id="SM00387">
    <property type="entry name" value="HATPase_c"/>
    <property type="match status" value="1"/>
</dbReference>
<name>A0A840GBU7_RHOTE</name>
<evidence type="ECO:0000256" key="15">
    <source>
        <dbReference type="ARBA" id="ARBA00023012"/>
    </source>
</evidence>
<dbReference type="SUPFAM" id="SSF47384">
    <property type="entry name" value="Homodimeric domain of signal transducing histidine kinase"/>
    <property type="match status" value="1"/>
</dbReference>
<keyword evidence="21" id="KW-1185">Reference proteome</keyword>
<comment type="caution">
    <text evidence="20">The sequence shown here is derived from an EMBL/GenBank/DDBJ whole genome shotgun (WGS) entry which is preliminary data.</text>
</comment>
<dbReference type="FunFam" id="1.10.287.130:FF:000008">
    <property type="entry name" value="Two-component sensor histidine kinase"/>
    <property type="match status" value="1"/>
</dbReference>
<evidence type="ECO:0000256" key="3">
    <source>
        <dbReference type="ARBA" id="ARBA00012438"/>
    </source>
</evidence>
<dbReference type="InterPro" id="IPR003661">
    <property type="entry name" value="HisK_dim/P_dom"/>
</dbReference>
<dbReference type="GO" id="GO:0006817">
    <property type="term" value="P:phosphate ion transport"/>
    <property type="evidence" value="ECO:0007669"/>
    <property type="project" value="UniProtKB-KW"/>
</dbReference>
<dbReference type="SMART" id="SM00388">
    <property type="entry name" value="HisKA"/>
    <property type="match status" value="1"/>
</dbReference>
<dbReference type="InterPro" id="IPR021766">
    <property type="entry name" value="PhoR_N"/>
</dbReference>
<dbReference type="InterPro" id="IPR004358">
    <property type="entry name" value="Sig_transdc_His_kin-like_C"/>
</dbReference>
<evidence type="ECO:0000259" key="19">
    <source>
        <dbReference type="PROSITE" id="PS50109"/>
    </source>
</evidence>
<reference evidence="20 21" key="1">
    <citation type="submission" date="2020-08" db="EMBL/GenBank/DDBJ databases">
        <title>Genome sequencing of Purple Non-Sulfur Bacteria from various extreme environments.</title>
        <authorList>
            <person name="Mayer M."/>
        </authorList>
    </citation>
    <scope>NUCLEOTIDE SEQUENCE [LARGE SCALE GENOMIC DNA]</scope>
    <source>
        <strain evidence="20 21">2761</strain>
    </source>
</reference>
<keyword evidence="11" id="KW-0547">Nucleotide-binding</keyword>
<evidence type="ECO:0000256" key="8">
    <source>
        <dbReference type="ARBA" id="ARBA00022592"/>
    </source>
</evidence>
<dbReference type="RefSeq" id="WP_153117836.1">
    <property type="nucleotide sequence ID" value="NZ_JACIGE010000015.1"/>
</dbReference>
<dbReference type="InterPro" id="IPR036890">
    <property type="entry name" value="HATPase_C_sf"/>
</dbReference>
<keyword evidence="15" id="KW-0902">Two-component regulatory system</keyword>
<dbReference type="Pfam" id="PF00512">
    <property type="entry name" value="HisKA"/>
    <property type="match status" value="1"/>
</dbReference>
<proteinExistence type="predicted"/>
<dbReference type="Gene3D" id="3.30.565.10">
    <property type="entry name" value="Histidine kinase-like ATPase, C-terminal domain"/>
    <property type="match status" value="1"/>
</dbReference>
<evidence type="ECO:0000256" key="6">
    <source>
        <dbReference type="ARBA" id="ARBA00022475"/>
    </source>
</evidence>
<evidence type="ECO:0000256" key="9">
    <source>
        <dbReference type="ARBA" id="ARBA00022679"/>
    </source>
</evidence>
<dbReference type="Gene3D" id="1.10.287.130">
    <property type="match status" value="1"/>
</dbReference>
<dbReference type="Pfam" id="PF13188">
    <property type="entry name" value="PAS_8"/>
    <property type="match status" value="1"/>
</dbReference>
<dbReference type="SUPFAM" id="SSF55785">
    <property type="entry name" value="PYP-like sensor domain (PAS domain)"/>
    <property type="match status" value="1"/>
</dbReference>
<feature type="transmembrane region" description="Helical" evidence="18">
    <location>
        <begin position="7"/>
        <end position="26"/>
    </location>
</feature>
<dbReference type="Gene3D" id="3.30.450.20">
    <property type="entry name" value="PAS domain"/>
    <property type="match status" value="1"/>
</dbReference>
<dbReference type="PANTHER" id="PTHR45453:SF1">
    <property type="entry name" value="PHOSPHATE REGULON SENSOR PROTEIN PHOR"/>
    <property type="match status" value="1"/>
</dbReference>
<dbReference type="AlphaFoldDB" id="A0A840GBU7"/>
<keyword evidence="10 18" id="KW-0812">Transmembrane</keyword>
<dbReference type="FunFam" id="3.30.565.10:FF:000006">
    <property type="entry name" value="Sensor histidine kinase WalK"/>
    <property type="match status" value="1"/>
</dbReference>
<dbReference type="InterPro" id="IPR003594">
    <property type="entry name" value="HATPase_dom"/>
</dbReference>
<dbReference type="GO" id="GO:0000155">
    <property type="term" value="F:phosphorelay sensor kinase activity"/>
    <property type="evidence" value="ECO:0007669"/>
    <property type="project" value="InterPro"/>
</dbReference>
<dbReference type="CDD" id="cd00082">
    <property type="entry name" value="HisKA"/>
    <property type="match status" value="1"/>
</dbReference>
<keyword evidence="16 18" id="KW-0472">Membrane</keyword>
<dbReference type="PRINTS" id="PR00344">
    <property type="entry name" value="BCTRLSENSOR"/>
</dbReference>
<evidence type="ECO:0000256" key="11">
    <source>
        <dbReference type="ARBA" id="ARBA00022741"/>
    </source>
</evidence>
<dbReference type="SUPFAM" id="SSF55874">
    <property type="entry name" value="ATPase domain of HSP90 chaperone/DNA topoisomerase II/histidine kinase"/>
    <property type="match status" value="1"/>
</dbReference>
<dbReference type="GO" id="GO:0005524">
    <property type="term" value="F:ATP binding"/>
    <property type="evidence" value="ECO:0007669"/>
    <property type="project" value="UniProtKB-KW"/>
</dbReference>
<evidence type="ECO:0000256" key="2">
    <source>
        <dbReference type="ARBA" id="ARBA00004429"/>
    </source>
</evidence>
<protein>
    <recommendedName>
        <fullName evidence="4">Phosphate regulon sensor protein PhoR</fullName>
        <ecNumber evidence="3">2.7.13.3</ecNumber>
    </recommendedName>
</protein>
<evidence type="ECO:0000256" key="1">
    <source>
        <dbReference type="ARBA" id="ARBA00000085"/>
    </source>
</evidence>
<evidence type="ECO:0000256" key="4">
    <source>
        <dbReference type="ARBA" id="ARBA00019665"/>
    </source>
</evidence>
<dbReference type="InterPro" id="IPR014310">
    <property type="entry name" value="Sig_transdc_His_kinase_PhoR"/>
</dbReference>
<evidence type="ECO:0000313" key="20">
    <source>
        <dbReference type="EMBL" id="MBB4248941.1"/>
    </source>
</evidence>
<dbReference type="Proteomes" id="UP000587070">
    <property type="component" value="Unassembled WGS sequence"/>
</dbReference>
<sequence length="434" mass="48260">MNRAWLTLLRQLLTLLVLGVAPVFVFYGREPALLATIAGLVLLLCWHLYQLSRLLRWLAGPLDSPLPEGGGVWEIAFAGLHRRARIRSGQQQSLADALERFTRAAQALPDGIIVFDRHRRIDWMNTRAEAHFSLSGAADRGQALTNLIRHPEFIAYLDAGKYDEPLVFRGARSGRMTLLLQVIPYGGEQTLLLSRDISHLERLERMRSDFIANVSHELKSPLTVVAGFAEMLAEDHAGYSQEELSRYLQLINEQSLRMRRLIEDLLTLSALETGGDTPVEERVEVEPLLQTILGEAQALSAGRHQFSLLLDEPATLRGCASELRSAFGNLASNAVRYTPEGGRIDLHWQREADGGGRFTVADTGIGVAPQHLPRLTERFYRVDRSRSRETGGTGLGLAIVKHVLTRHHATLEIDSEPGHGSRFSARFPAGQLLV</sequence>
<comment type="catalytic activity">
    <reaction evidence="1">
        <text>ATP + protein L-histidine = ADP + protein N-phospho-L-histidine.</text>
        <dbReference type="EC" id="2.7.13.3"/>
    </reaction>
</comment>
<dbReference type="GO" id="GO:0004721">
    <property type="term" value="F:phosphoprotein phosphatase activity"/>
    <property type="evidence" value="ECO:0007669"/>
    <property type="project" value="InterPro"/>
</dbReference>
<accession>A0A840GBU7</accession>
<dbReference type="EC" id="2.7.13.3" evidence="3"/>
<dbReference type="SMART" id="SM00091">
    <property type="entry name" value="PAS"/>
    <property type="match status" value="1"/>
</dbReference>
<dbReference type="InterPro" id="IPR000014">
    <property type="entry name" value="PAS"/>
</dbReference>
<evidence type="ECO:0000256" key="16">
    <source>
        <dbReference type="ARBA" id="ARBA00023136"/>
    </source>
</evidence>
<evidence type="ECO:0000256" key="18">
    <source>
        <dbReference type="SAM" id="Phobius"/>
    </source>
</evidence>
<dbReference type="PROSITE" id="PS50109">
    <property type="entry name" value="HIS_KIN"/>
    <property type="match status" value="1"/>
</dbReference>
<feature type="domain" description="Histidine kinase" evidence="19">
    <location>
        <begin position="213"/>
        <end position="431"/>
    </location>
</feature>
<evidence type="ECO:0000256" key="14">
    <source>
        <dbReference type="ARBA" id="ARBA00022989"/>
    </source>
</evidence>
<evidence type="ECO:0000256" key="5">
    <source>
        <dbReference type="ARBA" id="ARBA00022448"/>
    </source>
</evidence>
<evidence type="ECO:0000256" key="17">
    <source>
        <dbReference type="ARBA" id="ARBA00025207"/>
    </source>
</evidence>
<evidence type="ECO:0000313" key="21">
    <source>
        <dbReference type="Proteomes" id="UP000587070"/>
    </source>
</evidence>
<evidence type="ECO:0000256" key="13">
    <source>
        <dbReference type="ARBA" id="ARBA00022840"/>
    </source>
</evidence>
<comment type="subcellular location">
    <subcellularLocation>
        <location evidence="2">Cell inner membrane</location>
        <topology evidence="2">Multi-pass membrane protein</topology>
    </subcellularLocation>
</comment>
<dbReference type="InterPro" id="IPR036097">
    <property type="entry name" value="HisK_dim/P_sf"/>
</dbReference>
<evidence type="ECO:0000256" key="7">
    <source>
        <dbReference type="ARBA" id="ARBA00022553"/>
    </source>
</evidence>
<keyword evidence="14 18" id="KW-1133">Transmembrane helix</keyword>
<keyword evidence="8" id="KW-0592">Phosphate transport</keyword>
<keyword evidence="6" id="KW-1003">Cell membrane</keyword>
<dbReference type="EMBL" id="JACIGE010000015">
    <property type="protein sequence ID" value="MBB4248941.1"/>
    <property type="molecule type" value="Genomic_DNA"/>
</dbReference>
<comment type="function">
    <text evidence="17">Member of the two-component regulatory system PhoR/PhoB involved in the phosphate regulon genes expression. PhoR may function as a membrane-associated protein kinase that phosphorylates PhoB in response to environmental signals.</text>
</comment>
<dbReference type="GO" id="GO:0016036">
    <property type="term" value="P:cellular response to phosphate starvation"/>
    <property type="evidence" value="ECO:0007669"/>
    <property type="project" value="TreeGrafter"/>
</dbReference>
<dbReference type="OrthoDB" id="9813151at2"/>
<gene>
    <name evidence="20" type="ORF">GGD90_003343</name>
</gene>
<keyword evidence="9 20" id="KW-0808">Transferase</keyword>
<dbReference type="GO" id="GO:0005886">
    <property type="term" value="C:plasma membrane"/>
    <property type="evidence" value="ECO:0007669"/>
    <property type="project" value="UniProtKB-SubCell"/>
</dbReference>
<keyword evidence="7" id="KW-0597">Phosphoprotein</keyword>
<keyword evidence="5" id="KW-0813">Transport</keyword>
<dbReference type="InterPro" id="IPR035965">
    <property type="entry name" value="PAS-like_dom_sf"/>
</dbReference>
<dbReference type="Pfam" id="PF02518">
    <property type="entry name" value="HATPase_c"/>
    <property type="match status" value="1"/>
</dbReference>
<evidence type="ECO:0000256" key="12">
    <source>
        <dbReference type="ARBA" id="ARBA00022777"/>
    </source>
</evidence>
<dbReference type="CDD" id="cd00130">
    <property type="entry name" value="PAS"/>
    <property type="match status" value="1"/>
</dbReference>
<dbReference type="PANTHER" id="PTHR45453">
    <property type="entry name" value="PHOSPHATE REGULON SENSOR PROTEIN PHOR"/>
    <property type="match status" value="1"/>
</dbReference>